<dbReference type="EMBL" id="BAABBE010000050">
    <property type="protein sequence ID" value="GAA3685245.1"/>
    <property type="molecule type" value="Genomic_DNA"/>
</dbReference>
<name>A0ABP7CAL1_9PSEU</name>
<gene>
    <name evidence="1" type="ORF">GCM10022267_85030</name>
</gene>
<comment type="caution">
    <text evidence="1">The sequence shown here is derived from an EMBL/GenBank/DDBJ whole genome shotgun (WGS) entry which is preliminary data.</text>
</comment>
<evidence type="ECO:0000313" key="1">
    <source>
        <dbReference type="EMBL" id="GAA3685245.1"/>
    </source>
</evidence>
<reference evidence="2" key="1">
    <citation type="journal article" date="2019" name="Int. J. Syst. Evol. Microbiol.">
        <title>The Global Catalogue of Microorganisms (GCM) 10K type strain sequencing project: providing services to taxonomists for standard genome sequencing and annotation.</title>
        <authorList>
            <consortium name="The Broad Institute Genomics Platform"/>
            <consortium name="The Broad Institute Genome Sequencing Center for Infectious Disease"/>
            <person name="Wu L."/>
            <person name="Ma J."/>
        </authorList>
    </citation>
    <scope>NUCLEOTIDE SEQUENCE [LARGE SCALE GENOMIC DNA]</scope>
    <source>
        <strain evidence="2">JCM 17494</strain>
    </source>
</reference>
<dbReference type="Proteomes" id="UP001500711">
    <property type="component" value="Unassembled WGS sequence"/>
</dbReference>
<protein>
    <submittedName>
        <fullName evidence="1">Uncharacterized protein</fullName>
    </submittedName>
</protein>
<organism evidence="1 2">
    <name type="scientific">Lentzea roselyniae</name>
    <dbReference type="NCBI Taxonomy" id="531940"/>
    <lineage>
        <taxon>Bacteria</taxon>
        <taxon>Bacillati</taxon>
        <taxon>Actinomycetota</taxon>
        <taxon>Actinomycetes</taxon>
        <taxon>Pseudonocardiales</taxon>
        <taxon>Pseudonocardiaceae</taxon>
        <taxon>Lentzea</taxon>
    </lineage>
</organism>
<evidence type="ECO:0000313" key="2">
    <source>
        <dbReference type="Proteomes" id="UP001500711"/>
    </source>
</evidence>
<accession>A0ABP7CAL1</accession>
<sequence>MQQLVAAKIAISKSATGADIATAIDAAEQRVRTAVPIARVICLEPDVFRAG</sequence>
<dbReference type="RefSeq" id="WP_346136725.1">
    <property type="nucleotide sequence ID" value="NZ_BAABBE010000050.1"/>
</dbReference>
<proteinExistence type="predicted"/>
<keyword evidence="2" id="KW-1185">Reference proteome</keyword>